<gene>
    <name evidence="2" type="ORF">EIG99_06340</name>
</gene>
<comment type="caution">
    <text evidence="2">The sequence shown here is derived from an EMBL/GenBank/DDBJ whole genome shotgun (WGS) entry which is preliminary data.</text>
</comment>
<protein>
    <submittedName>
        <fullName evidence="2">Serine/threonine protein phosphatase</fullName>
    </submittedName>
</protein>
<feature type="domain" description="Calcineurin-like phosphoesterase" evidence="1">
    <location>
        <begin position="4"/>
        <end position="147"/>
    </location>
</feature>
<dbReference type="GO" id="GO:0110154">
    <property type="term" value="P:RNA decapping"/>
    <property type="evidence" value="ECO:0007669"/>
    <property type="project" value="TreeGrafter"/>
</dbReference>
<dbReference type="Proteomes" id="UP000293854">
    <property type="component" value="Unassembled WGS sequence"/>
</dbReference>
<sequence>MKGRILVSSDIHGHGAALAKLLKYVDYNPKKDQLVLLGDYVNNGPDSTGTLKMVKKLHNEGAIVLLGNHDVRWMKSKEKRKRKWRAVLQGFDSIAKIDDYLFVHAGVNPSKSLGKQKLSEVSGFESNVELSRKIKGKWLVHGHVPTRRYGAKKNKIHIKGRTIDVDTGAGHGKHLSLVDLTHQHVCAIEVEHAKKVYEYSFG</sequence>
<dbReference type="RefSeq" id="WP_130135475.1">
    <property type="nucleotide sequence ID" value="NZ_RQTE01000103.1"/>
</dbReference>
<organism evidence="2 3">
    <name type="scientific">Staphylococcus condimenti</name>
    <dbReference type="NCBI Taxonomy" id="70255"/>
    <lineage>
        <taxon>Bacteria</taxon>
        <taxon>Bacillati</taxon>
        <taxon>Bacillota</taxon>
        <taxon>Bacilli</taxon>
        <taxon>Bacillales</taxon>
        <taxon>Staphylococcaceae</taxon>
        <taxon>Staphylococcus</taxon>
    </lineage>
</organism>
<dbReference type="GO" id="GO:0016791">
    <property type="term" value="F:phosphatase activity"/>
    <property type="evidence" value="ECO:0007669"/>
    <property type="project" value="TreeGrafter"/>
</dbReference>
<name>A0A4Q7CPE7_9STAP</name>
<reference evidence="2 3" key="1">
    <citation type="submission" date="2018-11" db="EMBL/GenBank/DDBJ databases">
        <title>Genomic profiling of Staphylococcus species from a Poultry farm system in KwaZulu-Natal, South Africa.</title>
        <authorList>
            <person name="Amoako D.G."/>
            <person name="Somboro A.M."/>
            <person name="Abia A.L.K."/>
            <person name="Bester L.A."/>
            <person name="Essack S.Y."/>
        </authorList>
    </citation>
    <scope>NUCLEOTIDE SEQUENCE [LARGE SCALE GENOMIC DNA]</scope>
    <source>
        <strain evidence="2 3">SA11</strain>
    </source>
</reference>
<dbReference type="GO" id="GO:0005737">
    <property type="term" value="C:cytoplasm"/>
    <property type="evidence" value="ECO:0007669"/>
    <property type="project" value="TreeGrafter"/>
</dbReference>
<evidence type="ECO:0000259" key="1">
    <source>
        <dbReference type="Pfam" id="PF00149"/>
    </source>
</evidence>
<accession>A0A4Q7CPE7</accession>
<evidence type="ECO:0000313" key="2">
    <source>
        <dbReference type="EMBL" id="RZI02403.1"/>
    </source>
</evidence>
<dbReference type="PANTHER" id="PTHR42850:SF4">
    <property type="entry name" value="ZINC-DEPENDENT ENDOPOLYPHOSPHATASE"/>
    <property type="match status" value="1"/>
</dbReference>
<proteinExistence type="predicted"/>
<dbReference type="GO" id="GO:0008803">
    <property type="term" value="F:bis(5'-nucleosyl)-tetraphosphatase (symmetrical) activity"/>
    <property type="evidence" value="ECO:0007669"/>
    <property type="project" value="TreeGrafter"/>
</dbReference>
<dbReference type="EMBL" id="RQTE01000103">
    <property type="protein sequence ID" value="RZI02403.1"/>
    <property type="molecule type" value="Genomic_DNA"/>
</dbReference>
<dbReference type="InterPro" id="IPR029052">
    <property type="entry name" value="Metallo-depent_PP-like"/>
</dbReference>
<dbReference type="AlphaFoldDB" id="A0A4Q7CPE7"/>
<evidence type="ECO:0000313" key="3">
    <source>
        <dbReference type="Proteomes" id="UP000293854"/>
    </source>
</evidence>
<dbReference type="InterPro" id="IPR050126">
    <property type="entry name" value="Ap4A_hydrolase"/>
</dbReference>
<dbReference type="Gene3D" id="3.60.21.10">
    <property type="match status" value="1"/>
</dbReference>
<dbReference type="Pfam" id="PF00149">
    <property type="entry name" value="Metallophos"/>
    <property type="match status" value="1"/>
</dbReference>
<dbReference type="PANTHER" id="PTHR42850">
    <property type="entry name" value="METALLOPHOSPHOESTERASE"/>
    <property type="match status" value="1"/>
</dbReference>
<dbReference type="SUPFAM" id="SSF56300">
    <property type="entry name" value="Metallo-dependent phosphatases"/>
    <property type="match status" value="1"/>
</dbReference>
<dbReference type="InterPro" id="IPR004843">
    <property type="entry name" value="Calcineurin-like_PHP"/>
</dbReference>